<comment type="caution">
    <text evidence="1">The sequence shown here is derived from an EMBL/GenBank/DDBJ whole genome shotgun (WGS) entry which is preliminary data.</text>
</comment>
<keyword evidence="2" id="KW-1185">Reference proteome</keyword>
<proteinExistence type="predicted"/>
<gene>
    <name evidence="1" type="ORF">GCM10007923_22940</name>
</gene>
<dbReference type="Proteomes" id="UP001156702">
    <property type="component" value="Unassembled WGS sequence"/>
</dbReference>
<accession>A0ABQ5ZI28</accession>
<dbReference type="EMBL" id="BSOP01000017">
    <property type="protein sequence ID" value="GLR51086.1"/>
    <property type="molecule type" value="Genomic_DNA"/>
</dbReference>
<evidence type="ECO:0000313" key="1">
    <source>
        <dbReference type="EMBL" id="GLR51086.1"/>
    </source>
</evidence>
<dbReference type="RefSeq" id="WP_244766276.1">
    <property type="nucleotide sequence ID" value="NZ_BSOP01000017.1"/>
</dbReference>
<evidence type="ECO:0000313" key="2">
    <source>
        <dbReference type="Proteomes" id="UP001156702"/>
    </source>
</evidence>
<reference evidence="2" key="1">
    <citation type="journal article" date="2019" name="Int. J. Syst. Evol. Microbiol.">
        <title>The Global Catalogue of Microorganisms (GCM) 10K type strain sequencing project: providing services to taxonomists for standard genome sequencing and annotation.</title>
        <authorList>
            <consortium name="The Broad Institute Genomics Platform"/>
            <consortium name="The Broad Institute Genome Sequencing Center for Infectious Disease"/>
            <person name="Wu L."/>
            <person name="Ma J."/>
        </authorList>
    </citation>
    <scope>NUCLEOTIDE SEQUENCE [LARGE SCALE GENOMIC DNA]</scope>
    <source>
        <strain evidence="2">NBRC 102122</strain>
    </source>
</reference>
<organism evidence="1 2">
    <name type="scientific">Shinella yambaruensis</name>
    <dbReference type="NCBI Taxonomy" id="415996"/>
    <lineage>
        <taxon>Bacteria</taxon>
        <taxon>Pseudomonadati</taxon>
        <taxon>Pseudomonadota</taxon>
        <taxon>Alphaproteobacteria</taxon>
        <taxon>Hyphomicrobiales</taxon>
        <taxon>Rhizobiaceae</taxon>
        <taxon>Shinella</taxon>
    </lineage>
</organism>
<name>A0ABQ5ZI28_9HYPH</name>
<dbReference type="Gene3D" id="3.30.1360.120">
    <property type="entry name" value="Probable tRNA modification gtpase trme, domain 1"/>
    <property type="match status" value="1"/>
</dbReference>
<protein>
    <submittedName>
        <fullName evidence="1">Uncharacterized protein</fullName>
    </submittedName>
</protein>
<sequence length="176" mass="19186">MLDVACKWRPEPDWANARLKGRTIEVGAIMGVTQRLVSGDAGRFLARYGLGKDVGALGLALGARYAVRVARDRLLVIGLSFADLPDGWHEEGYAVSTVDSALRVFEAKGEGIRDLLARATTIDPDNPGPCAAMPFGGVMGTVYRHADAETLRIHVDRGLAAYLWEWFECQPLFLQA</sequence>
<dbReference type="InterPro" id="IPR027266">
    <property type="entry name" value="TrmE/GcvT-like"/>
</dbReference>